<dbReference type="RefSeq" id="WP_321544957.1">
    <property type="nucleotide sequence ID" value="NZ_JAXIVS010000002.1"/>
</dbReference>
<name>A0ABU5GYF5_9BACT</name>
<comment type="caution">
    <text evidence="2">The sequence shown here is derived from an EMBL/GenBank/DDBJ whole genome shotgun (WGS) entry which is preliminary data.</text>
</comment>
<reference evidence="2 3" key="1">
    <citation type="submission" date="2023-12" db="EMBL/GenBank/DDBJ databases">
        <title>the genome sequence of Hyalangium sp. s54d21.</title>
        <authorList>
            <person name="Zhang X."/>
        </authorList>
    </citation>
    <scope>NUCLEOTIDE SEQUENCE [LARGE SCALE GENOMIC DNA]</scope>
    <source>
        <strain evidence="3">s54d21</strain>
    </source>
</reference>
<dbReference type="Gene3D" id="3.40.50.410">
    <property type="entry name" value="von Willebrand factor, type A domain"/>
    <property type="match status" value="1"/>
</dbReference>
<proteinExistence type="predicted"/>
<evidence type="ECO:0000256" key="1">
    <source>
        <dbReference type="SAM" id="SignalP"/>
    </source>
</evidence>
<keyword evidence="1" id="KW-0732">Signal</keyword>
<dbReference type="Proteomes" id="UP001291309">
    <property type="component" value="Unassembled WGS sequence"/>
</dbReference>
<feature type="signal peptide" evidence="1">
    <location>
        <begin position="1"/>
        <end position="22"/>
    </location>
</feature>
<dbReference type="InterPro" id="IPR036465">
    <property type="entry name" value="vWFA_dom_sf"/>
</dbReference>
<gene>
    <name evidence="2" type="ORF">SYV04_07565</name>
</gene>
<accession>A0ABU5GYF5</accession>
<sequence length="1439" mass="154669">MKRLRNVCLGLVLLGVAGVASAQLGTNQNSAACCQLTTSLIQDVLTSKEPSGDERQLVTPATPPNVHFLVDTSGSMRELPQVTNADHVAFFNSTINGCSNPKLDAFQLSRGWDPAILYPVPDVGTGLGADTGFPNLFQDSKFYGYMTWGDSSNPSPNWASKEQACQERIPNWNSSRATDYIRCLSCLSTRGYYKLPEAYANNSGDVSNLDFILWGRFLNFNPPKYVTMRAVLKQVLKDLQGSRVGFSIFSNTTANTELRQRQNPSCDQTLLNPNAFDAYRGSYINAINGLGFTTGTPLARSLLNIGYYFTSDDGVYRDVFGFGTGYMYPSAFRNGSLTSPGRSVCWGCQSTSVVIITDGEPTGDNLHNTVVSKLRILNGGPVYCPDSAWCGSNSTTGRDRGTNLASYTDDNPNYLLDDVAKMLATQDLQRNTPAVVGDFNTAGRQSLTIHTVGFGINSNLLRNTAQVGNGLYYTAEDSASLKQALLELLGVTRSPSQPVALAAPAVELQPAAGLSAALIPRLKTAPGSNPWQGFLYRFKSAVERELGCDPLSPGMGDLNGDGDCEDTHLVDATGEPVIESPDGGFVKLFSPNVPAQPYWEAGQKLRPTGATSPMRWKTRRIYTLVDTNGDQKLDRRDSPVAFTEANASLLMDSLGISQNPTVCNDLAVLLGVSSLTPLDCARLVIRWYRGADALNPDPALRDYDRPFLLGDIFHSAPILVEPPMPKAECGASGQCLPALFSGQTPNEQGPLYPNGPWGDAYEQYVYRASNRDKLVLVGSNGGMLHAFHGGKSTGWVVTPGGRFQYDEGTGEELWAFMPPDQLPKLRPNLGKHAAFVDGTAMVREVWLDGVDGPSDGVKQAGEFRTVAVVGTGKGGVHRFALDLTRLLGVGMDIPSNVRSPNVPGDFLWMWPQPCDPLALQLGESTSHFAPQPPPVGPVALSPEADDALRNLYGQWGSGVETPWSMGGMPARERWVVGLNGGYDALQVRGRGMALVDVATGHTVWSFFHGDGQSRSEFLRYPLGAGLALADVGNDTYSVNESDGLFDTATVGDYGGQLWTVRFWQPGTWNPSRQRVDNWHAARAFRVAHPGQTGSPEALRGPFSTIAVNVVHPWAGALRTLVGTGDRQNLDEVGTTCRLGNPRACAEQGCIVQNSLQVSRGGSTTSVTNATYLNYSYWSGSAIQGSSGASCASARVRLNWDHDSGGTCSSNDVGTFDYLCDGTSSTWLCRAMTDGRTKYALNGSVAPYPQRFYSVWSYGGGTPGRTFNTDAEADMFDSQMLTDADLQNVSQFDASGNVGLEELEAPANGMGWYVQYAQGSERTSTSATVVNGCVLWNSFVPNNASTGACMVGNRHSNLYQADFVSGKASCASGFVSAYTGTRARYLSFATQVSLPEAAVRQVSFNGQNVTNVTLSAPLWTRSLSDGSQGPLISVPVSVSP</sequence>
<evidence type="ECO:0000313" key="3">
    <source>
        <dbReference type="Proteomes" id="UP001291309"/>
    </source>
</evidence>
<evidence type="ECO:0000313" key="2">
    <source>
        <dbReference type="EMBL" id="MDY7226236.1"/>
    </source>
</evidence>
<keyword evidence="3" id="KW-1185">Reference proteome</keyword>
<feature type="chain" id="PRO_5047298513" evidence="1">
    <location>
        <begin position="23"/>
        <end position="1439"/>
    </location>
</feature>
<protein>
    <submittedName>
        <fullName evidence="2">Pilus assembly protein PilY</fullName>
    </submittedName>
</protein>
<dbReference type="EMBL" id="JAXIVS010000002">
    <property type="protein sequence ID" value="MDY7226236.1"/>
    <property type="molecule type" value="Genomic_DNA"/>
</dbReference>
<organism evidence="2 3">
    <name type="scientific">Hyalangium rubrum</name>
    <dbReference type="NCBI Taxonomy" id="3103134"/>
    <lineage>
        <taxon>Bacteria</taxon>
        <taxon>Pseudomonadati</taxon>
        <taxon>Myxococcota</taxon>
        <taxon>Myxococcia</taxon>
        <taxon>Myxococcales</taxon>
        <taxon>Cystobacterineae</taxon>
        <taxon>Archangiaceae</taxon>
        <taxon>Hyalangium</taxon>
    </lineage>
</organism>